<evidence type="ECO:0000313" key="3">
    <source>
        <dbReference type="Proteomes" id="UP001603857"/>
    </source>
</evidence>
<feature type="transmembrane region" description="Helical" evidence="1">
    <location>
        <begin position="42"/>
        <end position="62"/>
    </location>
</feature>
<keyword evidence="3" id="KW-1185">Reference proteome</keyword>
<dbReference type="AlphaFoldDB" id="A0ABD1LE62"/>
<keyword evidence="1" id="KW-0812">Transmembrane</keyword>
<dbReference type="EMBL" id="JBGMDY010000009">
    <property type="protein sequence ID" value="KAL2321728.1"/>
    <property type="molecule type" value="Genomic_DNA"/>
</dbReference>
<keyword evidence="1" id="KW-1133">Transmembrane helix</keyword>
<gene>
    <name evidence="2" type="ORF">Fmac_026107</name>
</gene>
<proteinExistence type="predicted"/>
<name>A0ABD1LE62_9FABA</name>
<keyword evidence="1" id="KW-0472">Membrane</keyword>
<accession>A0ABD1LE62</accession>
<reference evidence="2 3" key="1">
    <citation type="submission" date="2024-08" db="EMBL/GenBank/DDBJ databases">
        <title>Insights into the chromosomal genome structure of Flemingia macrophylla.</title>
        <authorList>
            <person name="Ding Y."/>
            <person name="Zhao Y."/>
            <person name="Bi W."/>
            <person name="Wu M."/>
            <person name="Zhao G."/>
            <person name="Gong Y."/>
            <person name="Li W."/>
            <person name="Zhang P."/>
        </authorList>
    </citation>
    <scope>NUCLEOTIDE SEQUENCE [LARGE SCALE GENOMIC DNA]</scope>
    <source>
        <strain evidence="2">DYQJB</strain>
        <tissue evidence="2">Leaf</tissue>
    </source>
</reference>
<evidence type="ECO:0000256" key="1">
    <source>
        <dbReference type="SAM" id="Phobius"/>
    </source>
</evidence>
<organism evidence="2 3">
    <name type="scientific">Flemingia macrophylla</name>
    <dbReference type="NCBI Taxonomy" id="520843"/>
    <lineage>
        <taxon>Eukaryota</taxon>
        <taxon>Viridiplantae</taxon>
        <taxon>Streptophyta</taxon>
        <taxon>Embryophyta</taxon>
        <taxon>Tracheophyta</taxon>
        <taxon>Spermatophyta</taxon>
        <taxon>Magnoliopsida</taxon>
        <taxon>eudicotyledons</taxon>
        <taxon>Gunneridae</taxon>
        <taxon>Pentapetalae</taxon>
        <taxon>rosids</taxon>
        <taxon>fabids</taxon>
        <taxon>Fabales</taxon>
        <taxon>Fabaceae</taxon>
        <taxon>Papilionoideae</taxon>
        <taxon>50 kb inversion clade</taxon>
        <taxon>NPAAA clade</taxon>
        <taxon>indigoferoid/millettioid clade</taxon>
        <taxon>Phaseoleae</taxon>
        <taxon>Flemingia</taxon>
    </lineage>
</organism>
<dbReference type="Proteomes" id="UP001603857">
    <property type="component" value="Unassembled WGS sequence"/>
</dbReference>
<evidence type="ECO:0000313" key="2">
    <source>
        <dbReference type="EMBL" id="KAL2321728.1"/>
    </source>
</evidence>
<sequence>MLAFISCFVMKYFLVKVEEGREGNNGTLSVDPMYLNFLSKKIFLRWTLISVLLGIFSGNLFARTS</sequence>
<protein>
    <submittedName>
        <fullName evidence="2">Uncharacterized protein</fullName>
    </submittedName>
</protein>
<comment type="caution">
    <text evidence="2">The sequence shown here is derived from an EMBL/GenBank/DDBJ whole genome shotgun (WGS) entry which is preliminary data.</text>
</comment>